<dbReference type="EMBL" id="PVTF01000002">
    <property type="protein sequence ID" value="PRY44724.1"/>
    <property type="molecule type" value="Genomic_DNA"/>
</dbReference>
<gene>
    <name evidence="8" type="ORF">CLV43_102289</name>
</gene>
<dbReference type="InterPro" id="IPR027417">
    <property type="entry name" value="P-loop_NTPase"/>
</dbReference>
<dbReference type="Gene3D" id="1.10.10.10">
    <property type="entry name" value="Winged helix-like DNA-binding domain superfamily/Winged helix DNA-binding domain"/>
    <property type="match status" value="1"/>
</dbReference>
<accession>A0A2T0TGC8</accession>
<dbReference type="SMART" id="SM00028">
    <property type="entry name" value="TPR"/>
    <property type="match status" value="5"/>
</dbReference>
<keyword evidence="2" id="KW-0805">Transcription regulation</keyword>
<evidence type="ECO:0000256" key="3">
    <source>
        <dbReference type="ARBA" id="ARBA00023125"/>
    </source>
</evidence>
<dbReference type="InterPro" id="IPR005158">
    <property type="entry name" value="BTAD"/>
</dbReference>
<sequence>MVGVLGNLEVRVGDVPVPVGHARQRSVLAVLSTEVDRVVGLDLLIDRIWGGRSPGRSRSVVRTYVSNLRRALDSTGITITWQGNGYRLTTDLDAVDLHRFRSLLGSARASDDPRRALELADEALALWRGEPLAELDTPWARTVREQLHLELTAARVDRADWALECGRHGDLLPELTTRAAEQPLDERTAGQVMLALYRTGRQANALEHYQHTRRLLAEELGVDPGPALQRLHQRILTADPTLTPAAPPRRTVRTVAPRQLPAPPALFVGRRDELDRLDSALDASDTPSTVVISALAGAGGIGKTWLALHWAHRNVDRFPDGQLFVDLRGFSPDGEPLDPGAAVRGFLDALGVDPGGLPTDLDAQAALYRSLVADKRMLVVLDNAATVDQVVPLLPGTPTCTVLVTGRTRLASLVDRHGAAHVQLDVLTDAEARQLLTRRLGAARIDAEPEAVDELVELCGRYPLALAITARHASFRPQGPLAEFAAELRDLGLDVLDNDDPAASLPAVLSWSLHGLTTELREAFALLAVAPGPDIDLPAATSLTGLSAVRTRKALHALEDRSLLDRRPHGRHAMHDLVRAYAATLVQDLPEPVRRAALERVVDFYLHTAHTADRHLNPHRAPIRLDPPATGTHPHPLPDYPAALAWLGSHHPHLLAAQHTAATHARHQTVWHLAWSLNTFHQLRGLHHDDLEVWQAAADAAAHLPDSTTHPHILRLLGRAHSELGQQEQAVTHLHHALDLAAHQENPAQQAFTHLALAQVWERRRDDRQALDHAHHALDLFRSCGQPVGEAIALNTMGWTAARMGDHDTARDHCRAALALHRHHDDPGGEAHTLDSLGFIDHHTGRHHDAIAHYQQALTLFRTLDNTTEAADTLSHLGHPHAALGNHEQARAVWTEALELYREQGRDTDADQVRQQLDDLDKAAAGRDVT</sequence>
<feature type="repeat" description="TPR" evidence="5">
    <location>
        <begin position="711"/>
        <end position="744"/>
    </location>
</feature>
<proteinExistence type="inferred from homology"/>
<evidence type="ECO:0000259" key="7">
    <source>
        <dbReference type="PROSITE" id="PS51755"/>
    </source>
</evidence>
<dbReference type="SUPFAM" id="SSF52540">
    <property type="entry name" value="P-loop containing nucleoside triphosphate hydrolases"/>
    <property type="match status" value="1"/>
</dbReference>
<dbReference type="PRINTS" id="PR00364">
    <property type="entry name" value="DISEASERSIST"/>
</dbReference>
<dbReference type="SMART" id="SM00862">
    <property type="entry name" value="Trans_reg_C"/>
    <property type="match status" value="1"/>
</dbReference>
<dbReference type="InterPro" id="IPR019734">
    <property type="entry name" value="TPR_rpt"/>
</dbReference>
<dbReference type="InterPro" id="IPR001867">
    <property type="entry name" value="OmpR/PhoB-type_DNA-bd"/>
</dbReference>
<evidence type="ECO:0000256" key="2">
    <source>
        <dbReference type="ARBA" id="ARBA00023015"/>
    </source>
</evidence>
<evidence type="ECO:0000256" key="5">
    <source>
        <dbReference type="PROSITE-ProRule" id="PRU00339"/>
    </source>
</evidence>
<keyword evidence="4" id="KW-0804">Transcription</keyword>
<dbReference type="SMART" id="SM01043">
    <property type="entry name" value="BTAD"/>
    <property type="match status" value="1"/>
</dbReference>
<dbReference type="AlphaFoldDB" id="A0A2T0TGC8"/>
<feature type="repeat" description="TPR" evidence="5">
    <location>
        <begin position="871"/>
        <end position="904"/>
    </location>
</feature>
<dbReference type="Proteomes" id="UP000239494">
    <property type="component" value="Unassembled WGS sequence"/>
</dbReference>
<evidence type="ECO:0000313" key="8">
    <source>
        <dbReference type="EMBL" id="PRY44724.1"/>
    </source>
</evidence>
<evidence type="ECO:0000313" key="9">
    <source>
        <dbReference type="Proteomes" id="UP000239494"/>
    </source>
</evidence>
<name>A0A2T0TGC8_9PSEU</name>
<feature type="domain" description="OmpR/PhoB-type" evidence="7">
    <location>
        <begin position="1"/>
        <end position="90"/>
    </location>
</feature>
<dbReference type="PROSITE" id="PS50005">
    <property type="entry name" value="TPR"/>
    <property type="match status" value="2"/>
</dbReference>
<keyword evidence="9" id="KW-1185">Reference proteome</keyword>
<dbReference type="InterPro" id="IPR016032">
    <property type="entry name" value="Sig_transdc_resp-reg_C-effctor"/>
</dbReference>
<evidence type="ECO:0000256" key="1">
    <source>
        <dbReference type="ARBA" id="ARBA00005820"/>
    </source>
</evidence>
<reference evidence="8 9" key="1">
    <citation type="submission" date="2018-03" db="EMBL/GenBank/DDBJ databases">
        <title>Genomic Encyclopedia of Archaeal and Bacterial Type Strains, Phase II (KMG-II): from individual species to whole genera.</title>
        <authorList>
            <person name="Goeker M."/>
        </authorList>
    </citation>
    <scope>NUCLEOTIDE SEQUENCE [LARGE SCALE GENOMIC DNA]</scope>
    <source>
        <strain evidence="8 9">DSM 44720</strain>
    </source>
</reference>
<feature type="DNA-binding region" description="OmpR/PhoB-type" evidence="6">
    <location>
        <begin position="1"/>
        <end position="90"/>
    </location>
</feature>
<dbReference type="GO" id="GO:0000160">
    <property type="term" value="P:phosphorelay signal transduction system"/>
    <property type="evidence" value="ECO:0007669"/>
    <property type="project" value="InterPro"/>
</dbReference>
<dbReference type="Pfam" id="PF00486">
    <property type="entry name" value="Trans_reg_C"/>
    <property type="match status" value="1"/>
</dbReference>
<comment type="similarity">
    <text evidence="1">Belongs to the AfsR/DnrI/RedD regulatory family.</text>
</comment>
<dbReference type="InterPro" id="IPR036388">
    <property type="entry name" value="WH-like_DNA-bd_sf"/>
</dbReference>
<keyword evidence="3 6" id="KW-0238">DNA-binding</keyword>
<comment type="caution">
    <text evidence="8">The sequence shown here is derived from an EMBL/GenBank/DDBJ whole genome shotgun (WGS) entry which is preliminary data.</text>
</comment>
<dbReference type="CDD" id="cd15831">
    <property type="entry name" value="BTAD"/>
    <property type="match status" value="1"/>
</dbReference>
<dbReference type="InterPro" id="IPR051677">
    <property type="entry name" value="AfsR-DnrI-RedD_regulator"/>
</dbReference>
<dbReference type="GO" id="GO:0003677">
    <property type="term" value="F:DNA binding"/>
    <property type="evidence" value="ECO:0007669"/>
    <property type="project" value="UniProtKB-UniRule"/>
</dbReference>
<dbReference type="Pfam" id="PF13424">
    <property type="entry name" value="TPR_12"/>
    <property type="match status" value="1"/>
</dbReference>
<dbReference type="Pfam" id="PF03704">
    <property type="entry name" value="BTAD"/>
    <property type="match status" value="1"/>
</dbReference>
<dbReference type="PANTHER" id="PTHR35807">
    <property type="entry name" value="TRANSCRIPTIONAL REGULATOR REDD-RELATED"/>
    <property type="match status" value="1"/>
</dbReference>
<keyword evidence="5" id="KW-0802">TPR repeat</keyword>
<dbReference type="InterPro" id="IPR011990">
    <property type="entry name" value="TPR-like_helical_dom_sf"/>
</dbReference>
<dbReference type="Gene3D" id="3.40.50.300">
    <property type="entry name" value="P-loop containing nucleotide triphosphate hydrolases"/>
    <property type="match status" value="1"/>
</dbReference>
<organism evidence="8 9">
    <name type="scientific">Umezawaea tangerina</name>
    <dbReference type="NCBI Taxonomy" id="84725"/>
    <lineage>
        <taxon>Bacteria</taxon>
        <taxon>Bacillati</taxon>
        <taxon>Actinomycetota</taxon>
        <taxon>Actinomycetes</taxon>
        <taxon>Pseudonocardiales</taxon>
        <taxon>Pseudonocardiaceae</taxon>
        <taxon>Umezawaea</taxon>
    </lineage>
</organism>
<dbReference type="SUPFAM" id="SSF48452">
    <property type="entry name" value="TPR-like"/>
    <property type="match status" value="2"/>
</dbReference>
<protein>
    <submittedName>
        <fullName evidence="8">DNA-binding SARP family transcriptional activator</fullName>
    </submittedName>
</protein>
<dbReference type="PROSITE" id="PS51755">
    <property type="entry name" value="OMPR_PHOB"/>
    <property type="match status" value="1"/>
</dbReference>
<dbReference type="GO" id="GO:0006355">
    <property type="term" value="P:regulation of DNA-templated transcription"/>
    <property type="evidence" value="ECO:0007669"/>
    <property type="project" value="InterPro"/>
</dbReference>
<dbReference type="Gene3D" id="1.25.40.10">
    <property type="entry name" value="Tetratricopeptide repeat domain"/>
    <property type="match status" value="2"/>
</dbReference>
<dbReference type="SUPFAM" id="SSF46894">
    <property type="entry name" value="C-terminal effector domain of the bipartite response regulators"/>
    <property type="match status" value="1"/>
</dbReference>
<evidence type="ECO:0000256" key="4">
    <source>
        <dbReference type="ARBA" id="ARBA00023163"/>
    </source>
</evidence>
<evidence type="ECO:0000256" key="6">
    <source>
        <dbReference type="PROSITE-ProRule" id="PRU01091"/>
    </source>
</evidence>
<dbReference type="PANTHER" id="PTHR35807:SF1">
    <property type="entry name" value="TRANSCRIPTIONAL REGULATOR REDD"/>
    <property type="match status" value="1"/>
</dbReference>